<sequence length="234" mass="25335">MQDMQDLASDNIGTLELDVPSESVASAVDTVISKCGHINILVINAGIGGTGPLAELALDAFSKVWEINRVSLGQLRLVQQVVPHMAQRRSGSVVGRVATPWAGAYCASKAAAHSISNTLRLELRPFGINVVLVLPGAVKSNLGNANLERLAKYEWKLYKDFKEVIAGSTGASQGKKATDARVFAQHVAKRVLSPWPPKQIVFGHMTALLAFLPWSPLWGRDLVFSNRFGLNKRV</sequence>
<proteinExistence type="predicted"/>
<organism evidence="1 2">
    <name type="scientific">Bauhinia variegata</name>
    <name type="common">Purple orchid tree</name>
    <name type="synonym">Phanera variegata</name>
    <dbReference type="NCBI Taxonomy" id="167791"/>
    <lineage>
        <taxon>Eukaryota</taxon>
        <taxon>Viridiplantae</taxon>
        <taxon>Streptophyta</taxon>
        <taxon>Embryophyta</taxon>
        <taxon>Tracheophyta</taxon>
        <taxon>Spermatophyta</taxon>
        <taxon>Magnoliopsida</taxon>
        <taxon>eudicotyledons</taxon>
        <taxon>Gunneridae</taxon>
        <taxon>Pentapetalae</taxon>
        <taxon>rosids</taxon>
        <taxon>fabids</taxon>
        <taxon>Fabales</taxon>
        <taxon>Fabaceae</taxon>
        <taxon>Cercidoideae</taxon>
        <taxon>Cercideae</taxon>
        <taxon>Bauhiniinae</taxon>
        <taxon>Bauhinia</taxon>
    </lineage>
</organism>
<protein>
    <submittedName>
        <fullName evidence="1">Uncharacterized protein</fullName>
    </submittedName>
</protein>
<evidence type="ECO:0000313" key="1">
    <source>
        <dbReference type="EMBL" id="KAI4327316.1"/>
    </source>
</evidence>
<evidence type="ECO:0000313" key="2">
    <source>
        <dbReference type="Proteomes" id="UP000828941"/>
    </source>
</evidence>
<name>A0ACB9MWE4_BAUVA</name>
<dbReference type="EMBL" id="CM039433">
    <property type="protein sequence ID" value="KAI4327316.1"/>
    <property type="molecule type" value="Genomic_DNA"/>
</dbReference>
<reference evidence="1 2" key="1">
    <citation type="journal article" date="2022" name="DNA Res.">
        <title>Chromosomal-level genome assembly of the orchid tree Bauhinia variegata (Leguminosae; Cercidoideae) supports the allotetraploid origin hypothesis of Bauhinia.</title>
        <authorList>
            <person name="Zhong Y."/>
            <person name="Chen Y."/>
            <person name="Zheng D."/>
            <person name="Pang J."/>
            <person name="Liu Y."/>
            <person name="Luo S."/>
            <person name="Meng S."/>
            <person name="Qian L."/>
            <person name="Wei D."/>
            <person name="Dai S."/>
            <person name="Zhou R."/>
        </authorList>
    </citation>
    <scope>NUCLEOTIDE SEQUENCE [LARGE SCALE GENOMIC DNA]</scope>
    <source>
        <strain evidence="1">BV-YZ2020</strain>
    </source>
</reference>
<dbReference type="Proteomes" id="UP000828941">
    <property type="component" value="Chromosome 8"/>
</dbReference>
<gene>
    <name evidence="1" type="ORF">L6164_019792</name>
</gene>
<accession>A0ACB9MWE4</accession>
<keyword evidence="2" id="KW-1185">Reference proteome</keyword>
<comment type="caution">
    <text evidence="1">The sequence shown here is derived from an EMBL/GenBank/DDBJ whole genome shotgun (WGS) entry which is preliminary data.</text>
</comment>